<dbReference type="GO" id="GO:0019867">
    <property type="term" value="C:outer membrane"/>
    <property type="evidence" value="ECO:0007669"/>
    <property type="project" value="InterPro"/>
</dbReference>
<evidence type="ECO:0000259" key="5">
    <source>
        <dbReference type="Pfam" id="PF05433"/>
    </source>
</evidence>
<dbReference type="RefSeq" id="WP_310837381.1">
    <property type="nucleotide sequence ID" value="NZ_JAVLSM010000006.1"/>
</dbReference>
<reference evidence="6" key="1">
    <citation type="submission" date="2023-02" db="EMBL/GenBank/DDBJ databases">
        <title>Description of Herbaspirillum huttiense subsp. nephrolepsisexaltata and Herbaspirillum huttiense subsp. lycopersicon.</title>
        <authorList>
            <person name="Poudel M."/>
            <person name="Sharma A."/>
            <person name="Goss E."/>
            <person name="Tapia J.H."/>
            <person name="Harmon C.M."/>
            <person name="Jones J.B."/>
        </authorList>
    </citation>
    <scope>NUCLEOTIDE SEQUENCE</scope>
    <source>
        <strain evidence="6">NC40101</strain>
    </source>
</reference>
<evidence type="ECO:0000256" key="4">
    <source>
        <dbReference type="SAM" id="Phobius"/>
    </source>
</evidence>
<accession>A0AAE4K6D7</accession>
<dbReference type="EMBL" id="JAVRAA010000014">
    <property type="protein sequence ID" value="MDT0339623.1"/>
    <property type="molecule type" value="Genomic_DNA"/>
</dbReference>
<dbReference type="Pfam" id="PF05433">
    <property type="entry name" value="Rick_17kDa_Anti"/>
    <property type="match status" value="1"/>
</dbReference>
<feature type="domain" description="Glycine zipper 2TM" evidence="5">
    <location>
        <begin position="145"/>
        <end position="185"/>
    </location>
</feature>
<keyword evidence="4" id="KW-1133">Transmembrane helix</keyword>
<evidence type="ECO:0000256" key="2">
    <source>
        <dbReference type="ARBA" id="ARBA00023136"/>
    </source>
</evidence>
<keyword evidence="4" id="KW-0812">Transmembrane</keyword>
<feature type="compositionally biased region" description="Polar residues" evidence="3">
    <location>
        <begin position="60"/>
        <end position="69"/>
    </location>
</feature>
<proteinExistence type="predicted"/>
<feature type="region of interest" description="Disordered" evidence="3">
    <location>
        <begin position="1"/>
        <end position="29"/>
    </location>
</feature>
<organism evidence="6">
    <name type="scientific">Herbaspirillum huttiense subsp. nephrolepidis</name>
    <dbReference type="NCBI Taxonomy" id="3075126"/>
    <lineage>
        <taxon>Bacteria</taxon>
        <taxon>Pseudomonadati</taxon>
        <taxon>Pseudomonadota</taxon>
        <taxon>Betaproteobacteria</taxon>
        <taxon>Burkholderiales</taxon>
        <taxon>Oxalobacteraceae</taxon>
        <taxon>Herbaspirillum</taxon>
    </lineage>
</organism>
<evidence type="ECO:0000256" key="1">
    <source>
        <dbReference type="ARBA" id="ARBA00004370"/>
    </source>
</evidence>
<feature type="compositionally biased region" description="Low complexity" evidence="3">
    <location>
        <begin position="75"/>
        <end position="105"/>
    </location>
</feature>
<gene>
    <name evidence="6" type="ORF">RJN63_22505</name>
</gene>
<feature type="region of interest" description="Disordered" evidence="3">
    <location>
        <begin position="60"/>
        <end position="105"/>
    </location>
</feature>
<name>A0AAE4K6D7_9BURK</name>
<dbReference type="InterPro" id="IPR051407">
    <property type="entry name" value="Bact_OM_lipoprot/Surf_antigen"/>
</dbReference>
<evidence type="ECO:0000256" key="3">
    <source>
        <dbReference type="SAM" id="MobiDB-lite"/>
    </source>
</evidence>
<comment type="caution">
    <text evidence="6">The sequence shown here is derived from an EMBL/GenBank/DDBJ whole genome shotgun (WGS) entry which is preliminary data.</text>
</comment>
<evidence type="ECO:0000313" key="6">
    <source>
        <dbReference type="EMBL" id="MDT0339623.1"/>
    </source>
</evidence>
<sequence>METNANTNTPQNLNASNNAVSQPSAPTSSGRIHPLVAGASVAVILVSLIGVAAMTGLLPSSKSANSPQQVAAMEQAGQPGQAAQGQQPLVQQQAPQSTSYQPQQGAYPAQAAAPVAQRAAAVCSSCGEVIGVRTVRHSVPTSGVGIAGGAVVGGLLGNQIGGGTGRTLATIAGAVGGGYAGNEVEKNVRSTTSYVVDVRMDNGKTRSFPQTSENWRVGDQVRVVNGRLEGRG</sequence>
<dbReference type="InterPro" id="IPR008816">
    <property type="entry name" value="Gly_zipper_2TM_dom"/>
</dbReference>
<dbReference type="PANTHER" id="PTHR35603">
    <property type="match status" value="1"/>
</dbReference>
<dbReference type="PANTHER" id="PTHR35603:SF2">
    <property type="entry name" value="OUTER MEMBRANE LIPOPROTEIN"/>
    <property type="match status" value="1"/>
</dbReference>
<protein>
    <submittedName>
        <fullName evidence="6">Glycine zipper 2TM domain-containing protein</fullName>
    </submittedName>
</protein>
<comment type="subcellular location">
    <subcellularLocation>
        <location evidence="1">Membrane</location>
    </subcellularLocation>
</comment>
<feature type="transmembrane region" description="Helical" evidence="4">
    <location>
        <begin position="35"/>
        <end position="58"/>
    </location>
</feature>
<dbReference type="AlphaFoldDB" id="A0AAE4K6D7"/>
<keyword evidence="2 4" id="KW-0472">Membrane</keyword>